<dbReference type="AlphaFoldDB" id="A0A1I0CRJ7"/>
<dbReference type="NCBIfam" id="TIGR02017">
    <property type="entry name" value="hutG_amidohyd"/>
    <property type="match status" value="1"/>
</dbReference>
<proteinExistence type="predicted"/>
<sequence length="268" mass="30349">MSDSYQLIQGTLPLLISMPHNGEALPQDVSTQMTDTGKQVKDTDWAMDILYDFAQAMGISVLKPRYNRYLIDLNRSPEDENLYPGQDSTELCPTTSFDKAPLYLAGKEPNSTEIKRRIDAYWHPYHQAIIDELARIKAIHGMAFLYDAHSIASQVPRFFEGTLPDFNFGTADGKSCPETLVNRLLDLDFTPYSAVANGRFKGGYITRQYAQPSEHIFTLQLELSQATYMHEELARLSQDKLAQVQPYLKAIIETVLAYSNEYKTQGFA</sequence>
<dbReference type="STRING" id="349064.SAMN05660429_01289"/>
<name>A0A1I0CRJ7_THASX</name>
<dbReference type="Proteomes" id="UP000199308">
    <property type="component" value="Unassembled WGS sequence"/>
</dbReference>
<dbReference type="Gene3D" id="3.40.630.40">
    <property type="entry name" value="Zn-dependent exopeptidases"/>
    <property type="match status" value="1"/>
</dbReference>
<accession>A0A1I0CRJ7</accession>
<keyword evidence="2" id="KW-1185">Reference proteome</keyword>
<dbReference type="RefSeq" id="WP_177168863.1">
    <property type="nucleotide sequence ID" value="NZ_AP027363.1"/>
</dbReference>
<reference evidence="2" key="1">
    <citation type="submission" date="2016-10" db="EMBL/GenBank/DDBJ databases">
        <authorList>
            <person name="Varghese N."/>
            <person name="Submissions S."/>
        </authorList>
    </citation>
    <scope>NUCLEOTIDE SEQUENCE [LARGE SCALE GENOMIC DNA]</scope>
    <source>
        <strain evidence="2">DSM 19706</strain>
    </source>
</reference>
<organism evidence="1 2">
    <name type="scientific">Thalassotalea agarivorans</name>
    <name type="common">Thalassomonas agarivorans</name>
    <dbReference type="NCBI Taxonomy" id="349064"/>
    <lineage>
        <taxon>Bacteria</taxon>
        <taxon>Pseudomonadati</taxon>
        <taxon>Pseudomonadota</taxon>
        <taxon>Gammaproteobacteria</taxon>
        <taxon>Alteromonadales</taxon>
        <taxon>Colwelliaceae</taxon>
        <taxon>Thalassotalea</taxon>
    </lineage>
</organism>
<dbReference type="Pfam" id="PF05013">
    <property type="entry name" value="FGase"/>
    <property type="match status" value="1"/>
</dbReference>
<protein>
    <submittedName>
        <fullName evidence="1">N-formylglutamate deformylase</fullName>
    </submittedName>
</protein>
<dbReference type="InterPro" id="IPR010247">
    <property type="entry name" value="HutG_amidohyd"/>
</dbReference>
<evidence type="ECO:0000313" key="2">
    <source>
        <dbReference type="Proteomes" id="UP000199308"/>
    </source>
</evidence>
<gene>
    <name evidence="1" type="ORF">SAMN05660429_01289</name>
</gene>
<dbReference type="InterPro" id="IPR007709">
    <property type="entry name" value="N-FG_amidohydro"/>
</dbReference>
<dbReference type="SUPFAM" id="SSF53187">
    <property type="entry name" value="Zn-dependent exopeptidases"/>
    <property type="match status" value="1"/>
</dbReference>
<evidence type="ECO:0000313" key="1">
    <source>
        <dbReference type="EMBL" id="SET21877.1"/>
    </source>
</evidence>
<dbReference type="EMBL" id="FOHK01000005">
    <property type="protein sequence ID" value="SET21877.1"/>
    <property type="molecule type" value="Genomic_DNA"/>
</dbReference>